<comment type="caution">
    <text evidence="1">The sequence shown here is derived from an EMBL/GenBank/DDBJ whole genome shotgun (WGS) entry which is preliminary data.</text>
</comment>
<dbReference type="Proteomes" id="UP001596011">
    <property type="component" value="Unassembled WGS sequence"/>
</dbReference>
<evidence type="ECO:0008006" key="3">
    <source>
        <dbReference type="Google" id="ProtNLM"/>
    </source>
</evidence>
<keyword evidence="2" id="KW-1185">Reference proteome</keyword>
<proteinExistence type="predicted"/>
<organism evidence="1 2">
    <name type="scientific">Promicromonospora alba</name>
    <dbReference type="NCBI Taxonomy" id="1616110"/>
    <lineage>
        <taxon>Bacteria</taxon>
        <taxon>Bacillati</taxon>
        <taxon>Actinomycetota</taxon>
        <taxon>Actinomycetes</taxon>
        <taxon>Micrococcales</taxon>
        <taxon>Promicromonosporaceae</taxon>
        <taxon>Promicromonospora</taxon>
    </lineage>
</organism>
<dbReference type="EMBL" id="JBHSFI010000003">
    <property type="protein sequence ID" value="MFC4628445.1"/>
    <property type="molecule type" value="Genomic_DNA"/>
</dbReference>
<name>A0ABV9HHY8_9MICO</name>
<evidence type="ECO:0000313" key="1">
    <source>
        <dbReference type="EMBL" id="MFC4628445.1"/>
    </source>
</evidence>
<reference evidence="2" key="1">
    <citation type="journal article" date="2019" name="Int. J. Syst. Evol. Microbiol.">
        <title>The Global Catalogue of Microorganisms (GCM) 10K type strain sequencing project: providing services to taxonomists for standard genome sequencing and annotation.</title>
        <authorList>
            <consortium name="The Broad Institute Genomics Platform"/>
            <consortium name="The Broad Institute Genome Sequencing Center for Infectious Disease"/>
            <person name="Wu L."/>
            <person name="Ma J."/>
        </authorList>
    </citation>
    <scope>NUCLEOTIDE SEQUENCE [LARGE SCALE GENOMIC DNA]</scope>
    <source>
        <strain evidence="2">CCUG 42722</strain>
    </source>
</reference>
<sequence length="364" mass="39591">MITPEALLSGWRGRRFLLELALAAEAFPADRFTTDTPLALAVMSAAHALDPGQGQMVVSFSGPGPHEMPPTATAESVATLLETSRLADVDQGAALRVLADAVANARYWQEPDGSDVLAAMPVVRAALGRMARHVAASVTGIDWWSAPLDRADQHAVTWEGGQREQAPRAADRLARWRSDIAVQEARARAYRLADPEASWSGEWWSTPPSDLLRTTRSLDRFGPVGVWLVEDAMSWERAVTHRVATPAGARVYEIDGPGAWAALCRAYPLEVTEQKRHDWYSTTGRYGRWLLPDWSAVAVDHDAVHLTAAAYLAAAGTAVPVEDDIASVIAGWNPDETYWLSDDARPGEDGAVWVRADQDWVPGA</sequence>
<evidence type="ECO:0000313" key="2">
    <source>
        <dbReference type="Proteomes" id="UP001596011"/>
    </source>
</evidence>
<protein>
    <recommendedName>
        <fullName evidence="3">DUF4253 domain-containing protein</fullName>
    </recommendedName>
</protein>
<dbReference type="RefSeq" id="WP_377134536.1">
    <property type="nucleotide sequence ID" value="NZ_JBHSFI010000003.1"/>
</dbReference>
<accession>A0ABV9HHY8</accession>
<gene>
    <name evidence="1" type="ORF">ACFO6V_09400</name>
</gene>